<dbReference type="GO" id="GO:0004181">
    <property type="term" value="F:metallocarboxypeptidase activity"/>
    <property type="evidence" value="ECO:0007669"/>
    <property type="project" value="InterPro"/>
</dbReference>
<dbReference type="PROSITE" id="PS52035">
    <property type="entry name" value="PEPTIDASE_M14"/>
    <property type="match status" value="1"/>
</dbReference>
<comment type="similarity">
    <text evidence="4 14">Belongs to the peptidase M14 family.</text>
</comment>
<dbReference type="InterPro" id="IPR057247">
    <property type="entry name" value="CARBOXYPEPT_ZN_2"/>
</dbReference>
<dbReference type="GeneID" id="73338040"/>
<evidence type="ECO:0000256" key="15">
    <source>
        <dbReference type="SAM" id="MobiDB-lite"/>
    </source>
</evidence>
<evidence type="ECO:0000256" key="5">
    <source>
        <dbReference type="ARBA" id="ARBA00022525"/>
    </source>
</evidence>
<dbReference type="Pfam" id="PF00246">
    <property type="entry name" value="Peptidase_M14"/>
    <property type="match status" value="1"/>
</dbReference>
<evidence type="ECO:0000259" key="16">
    <source>
        <dbReference type="PROSITE" id="PS52035"/>
    </source>
</evidence>
<evidence type="ECO:0000256" key="7">
    <source>
        <dbReference type="ARBA" id="ARBA00022723"/>
    </source>
</evidence>
<evidence type="ECO:0000313" key="18">
    <source>
        <dbReference type="Proteomes" id="UP000830671"/>
    </source>
</evidence>
<keyword evidence="7" id="KW-0479">Metal-binding</keyword>
<organism evidence="17 18">
    <name type="scientific">Colletotrichum lupini</name>
    <dbReference type="NCBI Taxonomy" id="145971"/>
    <lineage>
        <taxon>Eukaryota</taxon>
        <taxon>Fungi</taxon>
        <taxon>Dikarya</taxon>
        <taxon>Ascomycota</taxon>
        <taxon>Pezizomycotina</taxon>
        <taxon>Sordariomycetes</taxon>
        <taxon>Hypocreomycetidae</taxon>
        <taxon>Glomerellales</taxon>
        <taxon>Glomerellaceae</taxon>
        <taxon>Colletotrichum</taxon>
        <taxon>Colletotrichum acutatum species complex</taxon>
    </lineage>
</organism>
<feature type="domain" description="Peptidase M14" evidence="16">
    <location>
        <begin position="287"/>
        <end position="605"/>
    </location>
</feature>
<name>A0A9Q8SKG3_9PEZI</name>
<evidence type="ECO:0000256" key="2">
    <source>
        <dbReference type="ARBA" id="ARBA00003091"/>
    </source>
</evidence>
<evidence type="ECO:0000256" key="14">
    <source>
        <dbReference type="PROSITE-ProRule" id="PRU01379"/>
    </source>
</evidence>
<comment type="subcellular location">
    <subcellularLocation>
        <location evidence="3">Secreted</location>
    </subcellularLocation>
</comment>
<evidence type="ECO:0000256" key="1">
    <source>
        <dbReference type="ARBA" id="ARBA00001947"/>
    </source>
</evidence>
<comment type="cofactor">
    <cofactor evidence="1">
        <name>Zn(2+)</name>
        <dbReference type="ChEBI" id="CHEBI:29105"/>
    </cofactor>
</comment>
<evidence type="ECO:0000256" key="8">
    <source>
        <dbReference type="ARBA" id="ARBA00022729"/>
    </source>
</evidence>
<keyword evidence="10" id="KW-0862">Zinc</keyword>
<dbReference type="PANTHER" id="PTHR11705">
    <property type="entry name" value="PROTEASE FAMILY M14 CARBOXYPEPTIDASE A,B"/>
    <property type="match status" value="1"/>
</dbReference>
<dbReference type="EMBL" id="CP019474">
    <property type="protein sequence ID" value="UQC78536.1"/>
    <property type="molecule type" value="Genomic_DNA"/>
</dbReference>
<feature type="region of interest" description="Disordered" evidence="15">
    <location>
        <begin position="1"/>
        <end position="21"/>
    </location>
</feature>
<evidence type="ECO:0000313" key="17">
    <source>
        <dbReference type="EMBL" id="UQC78536.1"/>
    </source>
</evidence>
<evidence type="ECO:0000256" key="12">
    <source>
        <dbReference type="ARBA" id="ARBA00023049"/>
    </source>
</evidence>
<dbReference type="GO" id="GO:0006508">
    <property type="term" value="P:proteolysis"/>
    <property type="evidence" value="ECO:0007669"/>
    <property type="project" value="UniProtKB-KW"/>
</dbReference>
<protein>
    <submittedName>
        <fullName evidence="17">Zinc carboxypeptidase</fullName>
    </submittedName>
</protein>
<keyword evidence="11" id="KW-0843">Virulence</keyword>
<feature type="compositionally biased region" description="Basic and acidic residues" evidence="15">
    <location>
        <begin position="1"/>
        <end position="11"/>
    </location>
</feature>
<keyword evidence="8" id="KW-0732">Signal</keyword>
<dbReference type="InterPro" id="IPR000834">
    <property type="entry name" value="Peptidase_M14"/>
</dbReference>
<keyword evidence="12" id="KW-0482">Metalloprotease</keyword>
<evidence type="ECO:0000256" key="9">
    <source>
        <dbReference type="ARBA" id="ARBA00022801"/>
    </source>
</evidence>
<dbReference type="AlphaFoldDB" id="A0A9Q8SKG3"/>
<keyword evidence="9" id="KW-0378">Hydrolase</keyword>
<sequence length="607" mass="67166">MFEAIKPRGDPDPTSGPGHESGGVTALYWTGVFRPLLPSHHSLFSPRRNQYPKPSWSINLALGYPRKPRQQGLAPTLLGVASHLRTLFSTPKVMVCRMSAKMLRWPAKRRDSRASYKHLGLGLHGHQPSTPHFLPFKFATAKMKILCDSHGGESESAVFNSKVIMKSTALLAVIATVTALTGNNRIKTPRDEKVSYEGYQVYRVSTSNAPPNQLAHLRSFPSIDLKGSVEVAIPPSEVESLKALGLLDDTQLLDDDLGRAIRAESEAEKKPVLTKRGELPDLSWFDSYHAYDDHVQYWRDLHAAFPDNSEWLDIGASYEGRNIFGLRLWGGEDTGTKPVVLWHGTVHAREWITTMTVEYLTYQLIDGYKSGDQNVTAFFDAYDFYIVPFHNPDGFVYSQTTNRLWRKNRQPRSNTTCIGTDGNRNWNFQWDYPLEDGSVSADPCGETFRGLAPGDTTENVVLSALSRELASTAANSTGGGGIRLFIDWHSYSQLILLPWGFSCDPDVLPRNLQAQRDVGAGYAATIAATSGETYEVGPSCEILYYSTGSARDFHHGALNATYSWSVELRPKSGGSGGSGFILAPEFILPTAEEHWEGIKYVLGAVGK</sequence>
<evidence type="ECO:0000256" key="10">
    <source>
        <dbReference type="ARBA" id="ARBA00022833"/>
    </source>
</evidence>
<evidence type="ECO:0000256" key="3">
    <source>
        <dbReference type="ARBA" id="ARBA00004613"/>
    </source>
</evidence>
<dbReference type="SUPFAM" id="SSF53187">
    <property type="entry name" value="Zn-dependent exopeptidases"/>
    <property type="match status" value="1"/>
</dbReference>
<dbReference type="GO" id="GO:0005576">
    <property type="term" value="C:extracellular region"/>
    <property type="evidence" value="ECO:0007669"/>
    <property type="project" value="UniProtKB-SubCell"/>
</dbReference>
<dbReference type="PANTHER" id="PTHR11705:SF143">
    <property type="entry name" value="SLL0236 PROTEIN"/>
    <property type="match status" value="1"/>
</dbReference>
<accession>A0A9Q8SKG3</accession>
<proteinExistence type="inferred from homology"/>
<keyword evidence="6" id="KW-0645">Protease</keyword>
<keyword evidence="5" id="KW-0964">Secreted</keyword>
<feature type="active site" description="Proton donor/acceptor" evidence="14">
    <location>
        <position position="567"/>
    </location>
</feature>
<dbReference type="Gene3D" id="3.40.630.10">
    <property type="entry name" value="Zn peptidases"/>
    <property type="match status" value="1"/>
</dbReference>
<dbReference type="Proteomes" id="UP000830671">
    <property type="component" value="Chromosome 2"/>
</dbReference>
<dbReference type="KEGG" id="clup:CLUP02_04013"/>
<dbReference type="FunFam" id="3.40.630.10:FF:000165">
    <property type="entry name" value="Glucan 1,4-alpha-glucosidase, putative"/>
    <property type="match status" value="1"/>
</dbReference>
<gene>
    <name evidence="17" type="ORF">CLUP02_04013</name>
</gene>
<evidence type="ECO:0000256" key="13">
    <source>
        <dbReference type="ARBA" id="ARBA00023145"/>
    </source>
</evidence>
<evidence type="ECO:0000256" key="11">
    <source>
        <dbReference type="ARBA" id="ARBA00023026"/>
    </source>
</evidence>
<keyword evidence="13" id="KW-0865">Zymogen</keyword>
<dbReference type="GO" id="GO:0008270">
    <property type="term" value="F:zinc ion binding"/>
    <property type="evidence" value="ECO:0007669"/>
    <property type="project" value="InterPro"/>
</dbReference>
<evidence type="ECO:0000256" key="6">
    <source>
        <dbReference type="ARBA" id="ARBA00022670"/>
    </source>
</evidence>
<dbReference type="CDD" id="cd03860">
    <property type="entry name" value="M14_CP_A-B_like"/>
    <property type="match status" value="1"/>
</dbReference>
<dbReference type="PRINTS" id="PR00765">
    <property type="entry name" value="CRBOXYPTASEA"/>
</dbReference>
<keyword evidence="18" id="KW-1185">Reference proteome</keyword>
<reference evidence="17" key="1">
    <citation type="journal article" date="2021" name="Mol. Plant Microbe Interact.">
        <title>Complete Genome Sequence of the Plant-Pathogenic Fungus Colletotrichum lupini.</title>
        <authorList>
            <person name="Baroncelli R."/>
            <person name="Pensec F."/>
            <person name="Da Lio D."/>
            <person name="Boufleur T."/>
            <person name="Vicente I."/>
            <person name="Sarrocco S."/>
            <person name="Picot A."/>
            <person name="Baraldi E."/>
            <person name="Sukno S."/>
            <person name="Thon M."/>
            <person name="Le Floch G."/>
        </authorList>
    </citation>
    <scope>NUCLEOTIDE SEQUENCE</scope>
    <source>
        <strain evidence="17">IMI 504893</strain>
    </source>
</reference>
<dbReference type="PROSITE" id="PS00133">
    <property type="entry name" value="CARBOXYPEPT_ZN_2"/>
    <property type="match status" value="1"/>
</dbReference>
<comment type="function">
    <text evidence="2">Extracellular metalloprotease that contributes to pathogenicity.</text>
</comment>
<dbReference type="RefSeq" id="XP_049140173.1">
    <property type="nucleotide sequence ID" value="XM_049283030.1"/>
</dbReference>
<evidence type="ECO:0000256" key="4">
    <source>
        <dbReference type="ARBA" id="ARBA00005988"/>
    </source>
</evidence>
<dbReference type="SMART" id="SM00631">
    <property type="entry name" value="Zn_pept"/>
    <property type="match status" value="1"/>
</dbReference>
<keyword evidence="17" id="KW-0121">Carboxypeptidase</keyword>